<name>A0A1Y2M0R0_EPING</name>
<dbReference type="InterPro" id="IPR038883">
    <property type="entry name" value="AN11006-like"/>
</dbReference>
<dbReference type="STRING" id="105696.A0A1Y2M0R0"/>
<dbReference type="PANTHER" id="PTHR42085:SF1">
    <property type="entry name" value="F-BOX DOMAIN-CONTAINING PROTEIN"/>
    <property type="match status" value="1"/>
</dbReference>
<evidence type="ECO:0000256" key="1">
    <source>
        <dbReference type="SAM" id="MobiDB-lite"/>
    </source>
</evidence>
<dbReference type="InParanoid" id="A0A1Y2M0R0"/>
<feature type="compositionally biased region" description="Acidic residues" evidence="1">
    <location>
        <begin position="69"/>
        <end position="88"/>
    </location>
</feature>
<organism evidence="2 3">
    <name type="scientific">Epicoccum nigrum</name>
    <name type="common">Soil fungus</name>
    <name type="synonym">Epicoccum purpurascens</name>
    <dbReference type="NCBI Taxonomy" id="105696"/>
    <lineage>
        <taxon>Eukaryota</taxon>
        <taxon>Fungi</taxon>
        <taxon>Dikarya</taxon>
        <taxon>Ascomycota</taxon>
        <taxon>Pezizomycotina</taxon>
        <taxon>Dothideomycetes</taxon>
        <taxon>Pleosporomycetidae</taxon>
        <taxon>Pleosporales</taxon>
        <taxon>Pleosporineae</taxon>
        <taxon>Didymellaceae</taxon>
        <taxon>Epicoccum</taxon>
    </lineage>
</organism>
<dbReference type="OMA" id="ENTFSFH"/>
<proteinExistence type="predicted"/>
<protein>
    <submittedName>
        <fullName evidence="2">Uncharacterized protein</fullName>
    </submittedName>
</protein>
<sequence>MSSTNISERSPSPSPSPSTSTSQTSSSRTDSPELGSPSKVTQYNKRTGRPLRRTAGKMKPVAGYVDSSVLEEEDFVPSSEGESDDDETSSSRRADKTRRKRKRSPSPPSPRLDPIEYRPQLDELTDDEMSRAVSRRAAKQSSITLRFDVPLGYHGPLLVKLPSTLLNLEGNTSRTMRQSKKRILEPAQTDAVQVRRKGLTDLPPELRNKIYRQVFQRDDSFQIPACKPWGDRDLCQSGQFLSTCKMVHNEGCSILYGENSFAFERHEDTRSLFYEHEAKEIGYQDALRFLQMIGAENLQYLRELKIIFTDARPSNTPHLLTIEDRRYMTDNVLIGFLRILRHAKLRKLSLAFSGRRKLQPTDDKFLRYLEQIKVDELEEWYAAKSINTDKYGHDVWKDLCEQMVRKKRLYETWHPVLEKPEDQQVLFYTRF</sequence>
<dbReference type="AlphaFoldDB" id="A0A1Y2M0R0"/>
<dbReference type="PANTHER" id="PTHR42085">
    <property type="entry name" value="F-BOX DOMAIN-CONTAINING PROTEIN"/>
    <property type="match status" value="1"/>
</dbReference>
<gene>
    <name evidence="2" type="ORF">B5807_05429</name>
</gene>
<evidence type="ECO:0000313" key="3">
    <source>
        <dbReference type="Proteomes" id="UP000193240"/>
    </source>
</evidence>
<reference evidence="2 3" key="1">
    <citation type="journal article" date="2017" name="Genome Announc.">
        <title>Genome sequence of the saprophytic ascomycete Epicoccum nigrum ICMP 19927 strain isolated from New Zealand.</title>
        <authorList>
            <person name="Fokin M."/>
            <person name="Fleetwood D."/>
            <person name="Weir B.S."/>
            <person name="Villas-Boas S.G."/>
        </authorList>
    </citation>
    <scope>NUCLEOTIDE SEQUENCE [LARGE SCALE GENOMIC DNA]</scope>
    <source>
        <strain evidence="2 3">ICMP 19927</strain>
    </source>
</reference>
<dbReference type="EMBL" id="KZ107844">
    <property type="protein sequence ID" value="OSS49037.1"/>
    <property type="molecule type" value="Genomic_DNA"/>
</dbReference>
<evidence type="ECO:0000313" key="2">
    <source>
        <dbReference type="EMBL" id="OSS49037.1"/>
    </source>
</evidence>
<dbReference type="Proteomes" id="UP000193240">
    <property type="component" value="Unassembled WGS sequence"/>
</dbReference>
<keyword evidence="3" id="KW-1185">Reference proteome</keyword>
<feature type="compositionally biased region" description="Low complexity" evidence="1">
    <location>
        <begin position="17"/>
        <end position="29"/>
    </location>
</feature>
<feature type="region of interest" description="Disordered" evidence="1">
    <location>
        <begin position="1"/>
        <end position="130"/>
    </location>
</feature>
<feature type="compositionally biased region" description="Basic residues" evidence="1">
    <location>
        <begin position="46"/>
        <end position="56"/>
    </location>
</feature>
<feature type="compositionally biased region" description="Basic residues" evidence="1">
    <location>
        <begin position="95"/>
        <end position="104"/>
    </location>
</feature>
<accession>A0A1Y2M0R0</accession>